<evidence type="ECO:0000313" key="3">
    <source>
        <dbReference type="Proteomes" id="UP000327013"/>
    </source>
</evidence>
<keyword evidence="3" id="KW-1185">Reference proteome</keyword>
<accession>A0A5N6QI48</accession>
<feature type="signal peptide" evidence="1">
    <location>
        <begin position="1"/>
        <end position="30"/>
    </location>
</feature>
<evidence type="ECO:0008006" key="4">
    <source>
        <dbReference type="Google" id="ProtNLM"/>
    </source>
</evidence>
<dbReference type="OrthoDB" id="976687at2759"/>
<reference evidence="2 3" key="1">
    <citation type="submission" date="2019-06" db="EMBL/GenBank/DDBJ databases">
        <title>A chromosomal-level reference genome of Carpinus fangiana (Coryloideae, Betulaceae).</title>
        <authorList>
            <person name="Yang X."/>
            <person name="Wang Z."/>
            <person name="Zhang L."/>
            <person name="Hao G."/>
            <person name="Liu J."/>
            <person name="Yang Y."/>
        </authorList>
    </citation>
    <scope>NUCLEOTIDE SEQUENCE [LARGE SCALE GENOMIC DNA]</scope>
    <source>
        <strain evidence="2">Cfa_2016G</strain>
        <tissue evidence="2">Leaf</tissue>
    </source>
</reference>
<keyword evidence="1" id="KW-0732">Signal</keyword>
<organism evidence="2 3">
    <name type="scientific">Carpinus fangiana</name>
    <dbReference type="NCBI Taxonomy" id="176857"/>
    <lineage>
        <taxon>Eukaryota</taxon>
        <taxon>Viridiplantae</taxon>
        <taxon>Streptophyta</taxon>
        <taxon>Embryophyta</taxon>
        <taxon>Tracheophyta</taxon>
        <taxon>Spermatophyta</taxon>
        <taxon>Magnoliopsida</taxon>
        <taxon>eudicotyledons</taxon>
        <taxon>Gunneridae</taxon>
        <taxon>Pentapetalae</taxon>
        <taxon>rosids</taxon>
        <taxon>fabids</taxon>
        <taxon>Fagales</taxon>
        <taxon>Betulaceae</taxon>
        <taxon>Carpinus</taxon>
    </lineage>
</organism>
<dbReference type="AlphaFoldDB" id="A0A5N6QI48"/>
<gene>
    <name evidence="2" type="ORF">FH972_002374</name>
</gene>
<feature type="chain" id="PRO_5024439263" description="Transmembrane protein" evidence="1">
    <location>
        <begin position="31"/>
        <end position="78"/>
    </location>
</feature>
<proteinExistence type="predicted"/>
<protein>
    <recommendedName>
        <fullName evidence="4">Transmembrane protein</fullName>
    </recommendedName>
</protein>
<evidence type="ECO:0000313" key="2">
    <source>
        <dbReference type="EMBL" id="KAE7997770.1"/>
    </source>
</evidence>
<dbReference type="Proteomes" id="UP000327013">
    <property type="component" value="Chromosome 1"/>
</dbReference>
<sequence>MAILKEKMYECCKTIVLMLLILTAIPVSVCRPLTGEKEGVSKYGTQGFPQRAPVPPSSPSACTYIPGNGQGGHCSKHV</sequence>
<name>A0A5N6QI48_9ROSI</name>
<dbReference type="EMBL" id="CM017321">
    <property type="protein sequence ID" value="KAE7997770.1"/>
    <property type="molecule type" value="Genomic_DNA"/>
</dbReference>
<evidence type="ECO:0000256" key="1">
    <source>
        <dbReference type="SAM" id="SignalP"/>
    </source>
</evidence>